<evidence type="ECO:0000259" key="1">
    <source>
        <dbReference type="Pfam" id="PF09361"/>
    </source>
</evidence>
<dbReference type="STRING" id="60547.GCA_000751215_00718"/>
<proteinExistence type="predicted"/>
<feature type="domain" description="Phasin" evidence="1">
    <location>
        <begin position="7"/>
        <end position="101"/>
    </location>
</feature>
<gene>
    <name evidence="2" type="ORF">BG61_08040</name>
</gene>
<dbReference type="AlphaFoldDB" id="A0A069PPA1"/>
<accession>A0A069PPA1</accession>
<keyword evidence="3" id="KW-1185">Reference proteome</keyword>
<name>A0A069PPA1_9BURK</name>
<dbReference type="Pfam" id="PF09361">
    <property type="entry name" value="Phasin_2"/>
    <property type="match status" value="1"/>
</dbReference>
<dbReference type="NCBIfam" id="TIGR01841">
    <property type="entry name" value="phasin"/>
    <property type="match status" value="1"/>
</dbReference>
<protein>
    <submittedName>
        <fullName evidence="2">Phasin (PHA-granule associated protein)</fullName>
    </submittedName>
</protein>
<comment type="caution">
    <text evidence="2">The sequence shown here is derived from an EMBL/GenBank/DDBJ whole genome shotgun (WGS) entry which is preliminary data.</text>
</comment>
<organism evidence="2 3">
    <name type="scientific">Caballeronia glathei</name>
    <dbReference type="NCBI Taxonomy" id="60547"/>
    <lineage>
        <taxon>Bacteria</taxon>
        <taxon>Pseudomonadati</taxon>
        <taxon>Pseudomonadota</taxon>
        <taxon>Betaproteobacteria</taxon>
        <taxon>Burkholderiales</taxon>
        <taxon>Burkholderiaceae</taxon>
        <taxon>Caballeronia</taxon>
    </lineage>
</organism>
<sequence length="170" mass="17868">MTNLIPEQTVAATKASFDTAFGLASKAFEGFEKLFELNAQTVKTTLAEAQELAAKSLSSKAPQAVFAVQTGEFQPAIEKAQAYWKHVNEIVSSTQAEFEAAGKTLFNLPSYDTKALFDNLSNNALPGSEAVVALWKSGLAAGETAGAAYTAARKSAKQVVENAESAATNA</sequence>
<dbReference type="InterPro" id="IPR010127">
    <property type="entry name" value="Phasin_subfam-1"/>
</dbReference>
<dbReference type="InterPro" id="IPR018968">
    <property type="entry name" value="Phasin"/>
</dbReference>
<evidence type="ECO:0000313" key="2">
    <source>
        <dbReference type="EMBL" id="KDR42528.1"/>
    </source>
</evidence>
<dbReference type="RefSeq" id="WP_035925837.1">
    <property type="nucleotide sequence ID" value="NZ_CADFFX010000021.1"/>
</dbReference>
<reference evidence="2 3" key="1">
    <citation type="submission" date="2014-03" db="EMBL/GenBank/DDBJ databases">
        <title>Draft Genome Sequences of Four Burkholderia Strains.</title>
        <authorList>
            <person name="Liu X.Y."/>
            <person name="Li C.X."/>
            <person name="Xu J.H."/>
        </authorList>
    </citation>
    <scope>NUCLEOTIDE SEQUENCE [LARGE SCALE GENOMIC DNA]</scope>
    <source>
        <strain evidence="2 3">DSM 50014</strain>
    </source>
</reference>
<evidence type="ECO:0000313" key="3">
    <source>
        <dbReference type="Proteomes" id="UP000027466"/>
    </source>
</evidence>
<dbReference type="Proteomes" id="UP000027466">
    <property type="component" value="Unassembled WGS sequence"/>
</dbReference>
<dbReference type="EMBL" id="JFHC01000015">
    <property type="protein sequence ID" value="KDR42528.1"/>
    <property type="molecule type" value="Genomic_DNA"/>
</dbReference>